<keyword evidence="3 6" id="KW-0812">Transmembrane</keyword>
<feature type="transmembrane region" description="Helical" evidence="6">
    <location>
        <begin position="313"/>
        <end position="335"/>
    </location>
</feature>
<dbReference type="InterPro" id="IPR036259">
    <property type="entry name" value="MFS_trans_sf"/>
</dbReference>
<evidence type="ECO:0000256" key="4">
    <source>
        <dbReference type="ARBA" id="ARBA00022989"/>
    </source>
</evidence>
<evidence type="ECO:0000256" key="3">
    <source>
        <dbReference type="ARBA" id="ARBA00022692"/>
    </source>
</evidence>
<dbReference type="Gene3D" id="1.20.1250.20">
    <property type="entry name" value="MFS general substrate transporter like domains"/>
    <property type="match status" value="1"/>
</dbReference>
<feature type="transmembrane region" description="Helical" evidence="6">
    <location>
        <begin position="21"/>
        <end position="40"/>
    </location>
</feature>
<evidence type="ECO:0000256" key="2">
    <source>
        <dbReference type="ARBA" id="ARBA00022448"/>
    </source>
</evidence>
<reference evidence="7" key="1">
    <citation type="submission" date="2023-07" db="EMBL/GenBank/DDBJ databases">
        <authorList>
            <person name="Kim M.K."/>
        </authorList>
    </citation>
    <scope>NUCLEOTIDE SEQUENCE</scope>
    <source>
        <strain evidence="7">M29</strain>
    </source>
</reference>
<evidence type="ECO:0000256" key="5">
    <source>
        <dbReference type="ARBA" id="ARBA00023136"/>
    </source>
</evidence>
<evidence type="ECO:0000256" key="6">
    <source>
        <dbReference type="SAM" id="Phobius"/>
    </source>
</evidence>
<feature type="transmembrane region" description="Helical" evidence="6">
    <location>
        <begin position="55"/>
        <end position="72"/>
    </location>
</feature>
<protein>
    <submittedName>
        <fullName evidence="7">MFS transporter</fullName>
    </submittedName>
</protein>
<dbReference type="Proteomes" id="UP001167796">
    <property type="component" value="Unassembled WGS sequence"/>
</dbReference>
<dbReference type="PANTHER" id="PTHR42718:SF9">
    <property type="entry name" value="MAJOR FACILITATOR SUPERFAMILY MULTIDRUG TRANSPORTER MFSC"/>
    <property type="match status" value="1"/>
</dbReference>
<evidence type="ECO:0000313" key="7">
    <source>
        <dbReference type="EMBL" id="MDO7848616.1"/>
    </source>
</evidence>
<keyword evidence="8" id="KW-1185">Reference proteome</keyword>
<feature type="transmembrane region" description="Helical" evidence="6">
    <location>
        <begin position="84"/>
        <end position="102"/>
    </location>
</feature>
<proteinExistence type="predicted"/>
<evidence type="ECO:0000313" key="8">
    <source>
        <dbReference type="Proteomes" id="UP001167796"/>
    </source>
</evidence>
<accession>A0ABT9AI39</accession>
<dbReference type="RefSeq" id="WP_305013286.1">
    <property type="nucleotide sequence ID" value="NZ_JAUQSX010000011.1"/>
</dbReference>
<gene>
    <name evidence="7" type="ORF">Q5H92_19780</name>
</gene>
<feature type="transmembrane region" description="Helical" evidence="6">
    <location>
        <begin position="368"/>
        <end position="392"/>
    </location>
</feature>
<evidence type="ECO:0000256" key="1">
    <source>
        <dbReference type="ARBA" id="ARBA00004141"/>
    </source>
</evidence>
<comment type="caution">
    <text evidence="7">The sequence shown here is derived from an EMBL/GenBank/DDBJ whole genome shotgun (WGS) entry which is preliminary data.</text>
</comment>
<feature type="transmembrane region" description="Helical" evidence="6">
    <location>
        <begin position="114"/>
        <end position="132"/>
    </location>
</feature>
<dbReference type="SUPFAM" id="SSF103473">
    <property type="entry name" value="MFS general substrate transporter"/>
    <property type="match status" value="1"/>
</dbReference>
<keyword evidence="4 6" id="KW-1133">Transmembrane helix</keyword>
<organism evidence="7 8">
    <name type="scientific">Hymenobacter mellowenesis</name>
    <dbReference type="NCBI Taxonomy" id="3063995"/>
    <lineage>
        <taxon>Bacteria</taxon>
        <taxon>Pseudomonadati</taxon>
        <taxon>Bacteroidota</taxon>
        <taxon>Cytophagia</taxon>
        <taxon>Cytophagales</taxon>
        <taxon>Hymenobacteraceae</taxon>
        <taxon>Hymenobacter</taxon>
    </lineage>
</organism>
<feature type="transmembrane region" description="Helical" evidence="6">
    <location>
        <begin position="144"/>
        <end position="164"/>
    </location>
</feature>
<keyword evidence="5 6" id="KW-0472">Membrane</keyword>
<comment type="subcellular location">
    <subcellularLocation>
        <location evidence="1">Membrane</location>
        <topology evidence="1">Multi-pass membrane protein</topology>
    </subcellularLocation>
</comment>
<feature type="transmembrane region" description="Helical" evidence="6">
    <location>
        <begin position="170"/>
        <end position="194"/>
    </location>
</feature>
<sequence>MKNTELPPVFKAWVPEWAIRAVLFWALLPPFLLLGLYAGSGAEMAGYYGVEPADVQFSILLFYAGLVAFLPFDPHLGSYLRLRNSLLLSVVLLAALVGLAGGVRDFRLLLGLRFLQGTVACTIVTPLLSLIFSRLHSTRARAMGYAVFYGGLLASAPLGTMLSWTVLDHYAVPAVFHAYLLVALPGALLLLLILNDVRTRRRLPLTQLEWPSWVLLSALLLGLSYLASYGQQQYWLESPAMWRALGLAVVGSVAFGWRQVHLKRPYIDFGVFRHRNFCVGLALFCVFYFFRGTTNIALAYFTGVLHVDAGQMVGLQAATLVGIVLGVSIVVRFVLLGTPLRWLLAVGFALLLVHHVWMYLLFGPAQQLAVFWLPLLLQGLAVGFVLVPLALFTMGGLPPQLTAAGTFAAVAFRNLGFVGSLAVTSVLQPYWRTAQLDRFRADLLPGTSEVAARVQSLQQTLQGKGLALETAQRGAASLLARTLETQTLLRYCLNYFGLVSLGLIALLVVLLVLPPLHRQAVTFRSRPL</sequence>
<feature type="transmembrane region" description="Helical" evidence="6">
    <location>
        <begin position="342"/>
        <end position="362"/>
    </location>
</feature>
<feature type="transmembrane region" description="Helical" evidence="6">
    <location>
        <begin position="277"/>
        <end position="301"/>
    </location>
</feature>
<dbReference type="Pfam" id="PF07690">
    <property type="entry name" value="MFS_1"/>
    <property type="match status" value="1"/>
</dbReference>
<feature type="transmembrane region" description="Helical" evidence="6">
    <location>
        <begin position="210"/>
        <end position="228"/>
    </location>
</feature>
<name>A0ABT9AI39_9BACT</name>
<dbReference type="PANTHER" id="PTHR42718">
    <property type="entry name" value="MAJOR FACILITATOR SUPERFAMILY MULTIDRUG TRANSPORTER MFSC"/>
    <property type="match status" value="1"/>
</dbReference>
<feature type="transmembrane region" description="Helical" evidence="6">
    <location>
        <begin position="240"/>
        <end position="257"/>
    </location>
</feature>
<feature type="transmembrane region" description="Helical" evidence="6">
    <location>
        <begin position="495"/>
        <end position="516"/>
    </location>
</feature>
<keyword evidence="2" id="KW-0813">Transport</keyword>
<dbReference type="EMBL" id="JAUQSX010000011">
    <property type="protein sequence ID" value="MDO7848616.1"/>
    <property type="molecule type" value="Genomic_DNA"/>
</dbReference>
<dbReference type="InterPro" id="IPR011701">
    <property type="entry name" value="MFS"/>
</dbReference>